<feature type="transmembrane region" description="Helical" evidence="8">
    <location>
        <begin position="769"/>
        <end position="791"/>
    </location>
</feature>
<name>A0A9N7R162_STRHE</name>
<feature type="transmembrane region" description="Helical" evidence="8">
    <location>
        <begin position="892"/>
        <end position="914"/>
    </location>
</feature>
<feature type="transmembrane region" description="Helical" evidence="8">
    <location>
        <begin position="695"/>
        <end position="717"/>
    </location>
</feature>
<feature type="transmembrane region" description="Helical" evidence="8">
    <location>
        <begin position="607"/>
        <end position="630"/>
    </location>
</feature>
<feature type="transmembrane region" description="Helical" evidence="8">
    <location>
        <begin position="291"/>
        <end position="313"/>
    </location>
</feature>
<feature type="transmembrane region" description="Helical" evidence="8">
    <location>
        <begin position="864"/>
        <end position="886"/>
    </location>
</feature>
<dbReference type="PANTHER" id="PTHR43243">
    <property type="entry name" value="INNER MEMBRANE TRANSPORTER YGJI-RELATED"/>
    <property type="match status" value="1"/>
</dbReference>
<feature type="transmembrane region" description="Helical" evidence="8">
    <location>
        <begin position="926"/>
        <end position="950"/>
    </location>
</feature>
<reference evidence="10" key="1">
    <citation type="submission" date="2019-12" db="EMBL/GenBank/DDBJ databases">
        <authorList>
            <person name="Scholes J."/>
        </authorList>
    </citation>
    <scope>NUCLEOTIDE SEQUENCE</scope>
</reference>
<comment type="caution">
    <text evidence="10">The sequence shown here is derived from an EMBL/GenBank/DDBJ whole genome shotgun (WGS) entry which is preliminary data.</text>
</comment>
<evidence type="ECO:0000256" key="6">
    <source>
        <dbReference type="ARBA" id="ARBA00023136"/>
    </source>
</evidence>
<feature type="transmembrane region" description="Helical" evidence="8">
    <location>
        <begin position="328"/>
        <end position="345"/>
    </location>
</feature>
<dbReference type="CDD" id="cd06160">
    <property type="entry name" value="S2P-M50_like_2"/>
    <property type="match status" value="1"/>
</dbReference>
<comment type="similarity">
    <text evidence="2">Belongs to the amino acid-polyamine-organocation (APC) superfamily. Cationic amino acid transporter (CAT) (TC 2.A.3.3) family.</text>
</comment>
<evidence type="ECO:0000256" key="4">
    <source>
        <dbReference type="ARBA" id="ARBA00022692"/>
    </source>
</evidence>
<evidence type="ECO:0000256" key="5">
    <source>
        <dbReference type="ARBA" id="ARBA00022989"/>
    </source>
</evidence>
<keyword evidence="4 8" id="KW-0812">Transmembrane</keyword>
<dbReference type="GO" id="GO:0016020">
    <property type="term" value="C:membrane"/>
    <property type="evidence" value="ECO:0007669"/>
    <property type="project" value="UniProtKB-SubCell"/>
</dbReference>
<feature type="transmembrane region" description="Helical" evidence="8">
    <location>
        <begin position="574"/>
        <end position="595"/>
    </location>
</feature>
<dbReference type="InterPro" id="IPR029485">
    <property type="entry name" value="CAT_C"/>
</dbReference>
<proteinExistence type="inferred from homology"/>
<feature type="transmembrane region" description="Helical" evidence="8">
    <location>
        <begin position="956"/>
        <end position="974"/>
    </location>
</feature>
<feature type="transmembrane region" description="Helical" evidence="8">
    <location>
        <begin position="651"/>
        <end position="675"/>
    </location>
</feature>
<evidence type="ECO:0000313" key="11">
    <source>
        <dbReference type="Proteomes" id="UP001153555"/>
    </source>
</evidence>
<dbReference type="Pfam" id="PF13520">
    <property type="entry name" value="AA_permease_2"/>
    <property type="match status" value="1"/>
</dbReference>
<dbReference type="GO" id="GO:0015171">
    <property type="term" value="F:amino acid transmembrane transporter activity"/>
    <property type="evidence" value="ECO:0007669"/>
    <property type="project" value="TreeGrafter"/>
</dbReference>
<feature type="transmembrane region" description="Helical" evidence="8">
    <location>
        <begin position="547"/>
        <end position="567"/>
    </location>
</feature>
<dbReference type="GO" id="GO:0006508">
    <property type="term" value="P:proteolysis"/>
    <property type="evidence" value="ECO:0007669"/>
    <property type="project" value="InterPro"/>
</dbReference>
<dbReference type="AlphaFoldDB" id="A0A9N7R162"/>
<comment type="subcellular location">
    <subcellularLocation>
        <location evidence="1">Membrane</location>
        <topology evidence="1">Multi-pass membrane protein</topology>
    </subcellularLocation>
</comment>
<dbReference type="EMBL" id="CACSLK010004199">
    <property type="protein sequence ID" value="CAA0809766.1"/>
    <property type="molecule type" value="Genomic_DNA"/>
</dbReference>
<keyword evidence="3" id="KW-0813">Transport</keyword>
<keyword evidence="11" id="KW-1185">Reference proteome</keyword>
<dbReference type="Proteomes" id="UP001153555">
    <property type="component" value="Unassembled WGS sequence"/>
</dbReference>
<feature type="domain" description="Cationic amino acid transporter C-terminal" evidence="9">
    <location>
        <begin position="929"/>
        <end position="979"/>
    </location>
</feature>
<feature type="transmembrane region" description="Helical" evidence="8">
    <location>
        <begin position="427"/>
        <end position="446"/>
    </location>
</feature>
<dbReference type="OrthoDB" id="195057at2759"/>
<evidence type="ECO:0000313" key="10">
    <source>
        <dbReference type="EMBL" id="CAA0809766.1"/>
    </source>
</evidence>
<dbReference type="Pfam" id="PF13906">
    <property type="entry name" value="AA_permease_C"/>
    <property type="match status" value="1"/>
</dbReference>
<evidence type="ECO:0000256" key="7">
    <source>
        <dbReference type="SAM" id="MobiDB-lite"/>
    </source>
</evidence>
<evidence type="ECO:0000256" key="1">
    <source>
        <dbReference type="ARBA" id="ARBA00004141"/>
    </source>
</evidence>
<feature type="region of interest" description="Disordered" evidence="7">
    <location>
        <begin position="65"/>
        <end position="84"/>
    </location>
</feature>
<keyword evidence="6 8" id="KW-0472">Membrane</keyword>
<evidence type="ECO:0000256" key="8">
    <source>
        <dbReference type="SAM" id="Phobius"/>
    </source>
</evidence>
<feature type="transmembrane region" description="Helical" evidence="8">
    <location>
        <begin position="357"/>
        <end position="382"/>
    </location>
</feature>
<sequence length="1003" mass="107524">MGTLSSFSPSLAAPNWCGFGVKFQNSHSSKFFLCGETLLRRRRRLVSEGGSGRFNLTIKSCYNGGNNRNDDRSSNGAERDSTENSNLATMATAEKNSNDNGDEPSVSVSSRPQTISSVGPAYSNFQLDSFKLMELLGPERVNPADIKVIKEKLFGYSTFWVTREEPFGDLDEGILFLGNLRGKREDVFMKLQSQLTEVMGGKYNLFMVEEPNSEGEDPRGGPRVSFGLLRKEVLESGETTLWQYAIAFLLFLLTVGSSVELGIASQINRLPPEVVKYFTDPNAIEPPDMKLLFPFVDAALPLAYAVLGVQLFHEVGHVLAAFPRKVKLGIPFFVPNITLGSFGAITQFKSILSDRKALVDISLAGPFAGAALSFSMFTVGLLLSSNPSVAGELIQVPSMLFQGSLLLGLISRAFLGYATLHASTVSIHPLVIAGWCGLTSSAFNLLPVGCLDGGRAMQHSGPALTFSFLIAGIAAALSAFCYAELASRCPSAGSAYHYSYICVGEGVAWLIGWALILEYTIGGSAVARGMSPNLALLFGGPSSLPSFLARQTIPGIGVVVDPCAAVLSTSVQGIVTGANICAMTSVIIAGGYLGFKSGWPGYELSTGYLPFGANGMLAGASTVFFAYIGFDCVASTAEEVKNPQRDLPMGIGFAISICCTLYMLVSAVIVGLVPYYAMDPDTPISSAFSSHGIHWASYIITIGACFALCSTLLGSMLPQPRILMAMARDGLLPSFFSDVNKKTQVPMKSTIVTGVLASILTFFMDVEQLSGMVSVGTLLAFTMVAISVLILRYVPPDEVPLSPSFREAIDLVSMRYSMSNSPGDADVAPVPVLASKKTRIEDTLIEKATGQLNSQMNEYKRRKIAGWSIMITCIGILIFTLSASSLGLRSPFRFTFCGIGGVLLVSGLVSLTWVDQDDARHNFGHTGGFICPFVPVLPIACILINVYLLINLGGATWARVSAWLAVGALVYIFYGRKKSALQDVVYVPAAHLDEIYESHNTFT</sequence>
<dbReference type="Gene3D" id="1.20.1740.10">
    <property type="entry name" value="Amino acid/polyamine transporter I"/>
    <property type="match status" value="1"/>
</dbReference>
<evidence type="ECO:0000256" key="3">
    <source>
        <dbReference type="ARBA" id="ARBA00022448"/>
    </source>
</evidence>
<organism evidence="10 11">
    <name type="scientific">Striga hermonthica</name>
    <name type="common">Purple witchweed</name>
    <name type="synonym">Buchnera hermonthica</name>
    <dbReference type="NCBI Taxonomy" id="68872"/>
    <lineage>
        <taxon>Eukaryota</taxon>
        <taxon>Viridiplantae</taxon>
        <taxon>Streptophyta</taxon>
        <taxon>Embryophyta</taxon>
        <taxon>Tracheophyta</taxon>
        <taxon>Spermatophyta</taxon>
        <taxon>Magnoliopsida</taxon>
        <taxon>eudicotyledons</taxon>
        <taxon>Gunneridae</taxon>
        <taxon>Pentapetalae</taxon>
        <taxon>asterids</taxon>
        <taxon>lamiids</taxon>
        <taxon>Lamiales</taxon>
        <taxon>Orobanchaceae</taxon>
        <taxon>Buchnereae</taxon>
        <taxon>Striga</taxon>
    </lineage>
</organism>
<dbReference type="InterPro" id="IPR002293">
    <property type="entry name" value="AA/rel_permease1"/>
</dbReference>
<evidence type="ECO:0000259" key="9">
    <source>
        <dbReference type="Pfam" id="PF13906"/>
    </source>
</evidence>
<accession>A0A9N7R162</accession>
<dbReference type="PANTHER" id="PTHR43243:SF4">
    <property type="entry name" value="CATIONIC AMINO ACID TRANSPORTER 4"/>
    <property type="match status" value="1"/>
</dbReference>
<feature type="region of interest" description="Disordered" evidence="7">
    <location>
        <begin position="93"/>
        <end position="115"/>
    </location>
</feature>
<keyword evidence="5 8" id="KW-1133">Transmembrane helix</keyword>
<feature type="transmembrane region" description="Helical" evidence="8">
    <location>
        <begin position="241"/>
        <end position="263"/>
    </location>
</feature>
<feature type="compositionally biased region" description="Polar residues" evidence="7">
    <location>
        <begin position="106"/>
        <end position="115"/>
    </location>
</feature>
<feature type="compositionally biased region" description="Basic and acidic residues" evidence="7">
    <location>
        <begin position="68"/>
        <end position="82"/>
    </location>
</feature>
<gene>
    <name evidence="10" type="ORF">SHERM_11677</name>
</gene>
<feature type="transmembrane region" description="Helical" evidence="8">
    <location>
        <begin position="394"/>
        <end position="415"/>
    </location>
</feature>
<feature type="transmembrane region" description="Helical" evidence="8">
    <location>
        <begin position="466"/>
        <end position="485"/>
    </location>
</feature>
<evidence type="ECO:0000256" key="2">
    <source>
        <dbReference type="ARBA" id="ARBA00008572"/>
    </source>
</evidence>
<feature type="transmembrane region" description="Helical" evidence="8">
    <location>
        <begin position="506"/>
        <end position="527"/>
    </location>
</feature>
<feature type="transmembrane region" description="Helical" evidence="8">
    <location>
        <begin position="745"/>
        <end position="763"/>
    </location>
</feature>
<protein>
    <submittedName>
        <fullName evidence="10">Cationic amino acid transporter 2- vacuolar</fullName>
    </submittedName>
</protein>